<keyword evidence="5 6" id="KW-0408">Iron</keyword>
<dbReference type="PROSITE" id="PS51349">
    <property type="entry name" value="FMN_HYDROXY_ACID_DH_2"/>
    <property type="match status" value="1"/>
</dbReference>
<dbReference type="InterPro" id="IPR036400">
    <property type="entry name" value="Cyt_B5-like_heme/steroid_sf"/>
</dbReference>
<dbReference type="InterPro" id="IPR037396">
    <property type="entry name" value="FMN_HAD"/>
</dbReference>
<dbReference type="GO" id="GO:0020037">
    <property type="term" value="F:heme binding"/>
    <property type="evidence" value="ECO:0007669"/>
    <property type="project" value="UniProtKB-UniRule"/>
</dbReference>
<dbReference type="PROSITE" id="PS50255">
    <property type="entry name" value="CYTOCHROME_B5_2"/>
    <property type="match status" value="1"/>
</dbReference>
<comment type="cofactor">
    <cofactor evidence="1">
        <name>FMN</name>
        <dbReference type="ChEBI" id="CHEBI:58210"/>
    </cofactor>
</comment>
<evidence type="ECO:0000259" key="7">
    <source>
        <dbReference type="PROSITE" id="PS50255"/>
    </source>
</evidence>
<dbReference type="VEuPathDB" id="FungiDB:HMPREF1541_08503"/>
<comment type="similarity">
    <text evidence="6">Belongs to the cytochrome b5 family.</text>
</comment>
<evidence type="ECO:0000256" key="2">
    <source>
        <dbReference type="ARBA" id="ARBA00022617"/>
    </source>
</evidence>
<dbReference type="STRING" id="1220924.W2RIB3"/>
<dbReference type="Proteomes" id="UP000030752">
    <property type="component" value="Unassembled WGS sequence"/>
</dbReference>
<dbReference type="PRINTS" id="PR00363">
    <property type="entry name" value="CYTOCHROMEB5"/>
</dbReference>
<evidence type="ECO:0000313" key="10">
    <source>
        <dbReference type="Proteomes" id="UP000030752"/>
    </source>
</evidence>
<protein>
    <recommendedName>
        <fullName evidence="11">Cytochrome b2, mitochondrial</fullName>
    </recommendedName>
</protein>
<dbReference type="AlphaFoldDB" id="W2RIB3"/>
<evidence type="ECO:0000256" key="1">
    <source>
        <dbReference type="ARBA" id="ARBA00001917"/>
    </source>
</evidence>
<evidence type="ECO:0000256" key="4">
    <source>
        <dbReference type="ARBA" id="ARBA00023002"/>
    </source>
</evidence>
<dbReference type="GO" id="GO:0016491">
    <property type="term" value="F:oxidoreductase activity"/>
    <property type="evidence" value="ECO:0007669"/>
    <property type="project" value="UniProtKB-KW"/>
</dbReference>
<feature type="domain" description="FMN hydroxy acid dehydrogenase" evidence="8">
    <location>
        <begin position="105"/>
        <end position="467"/>
    </location>
</feature>
<feature type="domain" description="Cytochrome b5 heme-binding" evidence="7">
    <location>
        <begin position="1"/>
        <end position="77"/>
    </location>
</feature>
<dbReference type="PANTHER" id="PTHR10578:SF104">
    <property type="entry name" value="CYTOCHROME B2, MITOCHONDRIAL-RELATED"/>
    <property type="match status" value="1"/>
</dbReference>
<dbReference type="InterPro" id="IPR018506">
    <property type="entry name" value="Cyt_B5_heme-BS"/>
</dbReference>
<dbReference type="Gene3D" id="3.10.120.10">
    <property type="entry name" value="Cytochrome b5-like heme/steroid binding domain"/>
    <property type="match status" value="1"/>
</dbReference>
<dbReference type="eggNOG" id="KOG0538">
    <property type="taxonomic scope" value="Eukaryota"/>
</dbReference>
<evidence type="ECO:0000313" key="9">
    <source>
        <dbReference type="EMBL" id="ETN36226.1"/>
    </source>
</evidence>
<proteinExistence type="inferred from homology"/>
<dbReference type="PROSITE" id="PS00191">
    <property type="entry name" value="CYTOCHROME_B5_1"/>
    <property type="match status" value="1"/>
</dbReference>
<dbReference type="SMART" id="SM01117">
    <property type="entry name" value="Cyt-b5"/>
    <property type="match status" value="1"/>
</dbReference>
<dbReference type="Pfam" id="PF01070">
    <property type="entry name" value="FMN_dh"/>
    <property type="match status" value="1"/>
</dbReference>
<dbReference type="EMBL" id="KB822725">
    <property type="protein sequence ID" value="ETN36226.1"/>
    <property type="molecule type" value="Genomic_DNA"/>
</dbReference>
<dbReference type="InterPro" id="IPR013785">
    <property type="entry name" value="Aldolase_TIM"/>
</dbReference>
<name>W2RIB3_CYPE1</name>
<accession>W2RIB3</accession>
<gene>
    <name evidence="9" type="ORF">HMPREF1541_08503</name>
</gene>
<dbReference type="InterPro" id="IPR001199">
    <property type="entry name" value="Cyt_B5-like_heme/steroid-bd"/>
</dbReference>
<evidence type="ECO:0000259" key="8">
    <source>
        <dbReference type="PROSITE" id="PS51349"/>
    </source>
</evidence>
<evidence type="ECO:0000256" key="6">
    <source>
        <dbReference type="RuleBase" id="RU362121"/>
    </source>
</evidence>
<dbReference type="GeneID" id="19975842"/>
<dbReference type="Gene3D" id="3.20.20.70">
    <property type="entry name" value="Aldolase class I"/>
    <property type="match status" value="1"/>
</dbReference>
<dbReference type="CDD" id="cd02922">
    <property type="entry name" value="FCB2_FMN"/>
    <property type="match status" value="1"/>
</dbReference>
<sequence length="479" mass="51966">MAISGGEVAKHATKSSCWIVLHNKVWDVTDYLSAHPGGEQLLARLAGQDATEDYDAMHNPDLVASILPPSSCIGEFDTSTTHKLKQRPQNPEINHTSEPAKADHLSLSSIISVDDFEISAQKHLSPTGWAYYASGADDMYSIADCRRIFRLMKLRPRVLRDVSAVDTTVSILGHHSSLPVYISPTGLGKYAHPDAECALARAAGKDKIIQVVPTAPSKGHEEITAAGNAHGTTMMFQLYVNQDRTRAEATIRRAEELGYKAIWVTVDSPVLGKREMDNRLKAKEGTFNTSAGVAKSSSSGLLNPALVWEDLDWIRSITKLPLVLKGVQSVEDAVMAYKRGLNGVVLSHHGGRSIDTAQAPLVTLLEIRRYAPHLLTKKAPNYGQRKFEVYLDGGVRRGTDVVKALALGCTAVGIGRPFLYSMTGGYGEEGVGHLVSLLRSEIETNMALTGASKVKHLEPGMVNSKRVEMEVIDGGLVKL</sequence>
<evidence type="ECO:0000256" key="5">
    <source>
        <dbReference type="ARBA" id="ARBA00023004"/>
    </source>
</evidence>
<evidence type="ECO:0008006" key="11">
    <source>
        <dbReference type="Google" id="ProtNLM"/>
    </source>
</evidence>
<reference evidence="9 10" key="1">
    <citation type="submission" date="2013-03" db="EMBL/GenBank/DDBJ databases">
        <title>The Genome Sequence of Phialophora europaea CBS 101466.</title>
        <authorList>
            <consortium name="The Broad Institute Genomics Platform"/>
            <person name="Cuomo C."/>
            <person name="de Hoog S."/>
            <person name="Gorbushina A."/>
            <person name="Walker B."/>
            <person name="Young S.K."/>
            <person name="Zeng Q."/>
            <person name="Gargeya S."/>
            <person name="Fitzgerald M."/>
            <person name="Haas B."/>
            <person name="Abouelleil A."/>
            <person name="Allen A.W."/>
            <person name="Alvarado L."/>
            <person name="Arachchi H.M."/>
            <person name="Berlin A.M."/>
            <person name="Chapman S.B."/>
            <person name="Gainer-Dewar J."/>
            <person name="Goldberg J."/>
            <person name="Griggs A."/>
            <person name="Gujja S."/>
            <person name="Hansen M."/>
            <person name="Howarth C."/>
            <person name="Imamovic A."/>
            <person name="Ireland A."/>
            <person name="Larimer J."/>
            <person name="McCowan C."/>
            <person name="Murphy C."/>
            <person name="Pearson M."/>
            <person name="Poon T.W."/>
            <person name="Priest M."/>
            <person name="Roberts A."/>
            <person name="Saif S."/>
            <person name="Shea T."/>
            <person name="Sisk P."/>
            <person name="Sykes S."/>
            <person name="Wortman J."/>
            <person name="Nusbaum C."/>
            <person name="Birren B."/>
        </authorList>
    </citation>
    <scope>NUCLEOTIDE SEQUENCE [LARGE SCALE GENOMIC DNA]</scope>
    <source>
        <strain evidence="9 10">CBS 101466</strain>
    </source>
</reference>
<dbReference type="InterPro" id="IPR037458">
    <property type="entry name" value="L-MDH/L-LDH_FMN-bd"/>
</dbReference>
<keyword evidence="10" id="KW-1185">Reference proteome</keyword>
<keyword evidence="4" id="KW-0560">Oxidoreductase</keyword>
<dbReference type="SUPFAM" id="SSF55856">
    <property type="entry name" value="Cytochrome b5-like heme/steroid binding domain"/>
    <property type="match status" value="1"/>
</dbReference>
<dbReference type="HOGENOM" id="CLU_020639_1_1_1"/>
<dbReference type="SUPFAM" id="SSF51395">
    <property type="entry name" value="FMN-linked oxidoreductases"/>
    <property type="match status" value="1"/>
</dbReference>
<keyword evidence="3 6" id="KW-0479">Metal-binding</keyword>
<dbReference type="PANTHER" id="PTHR10578">
    <property type="entry name" value="S -2-HYDROXY-ACID OXIDASE-RELATED"/>
    <property type="match status" value="1"/>
</dbReference>
<dbReference type="GO" id="GO:0046872">
    <property type="term" value="F:metal ion binding"/>
    <property type="evidence" value="ECO:0007669"/>
    <property type="project" value="UniProtKB-UniRule"/>
</dbReference>
<dbReference type="InParanoid" id="W2RIB3"/>
<keyword evidence="2 6" id="KW-0349">Heme</keyword>
<organism evidence="9 10">
    <name type="scientific">Cyphellophora europaea (strain CBS 101466)</name>
    <name type="common">Phialophora europaea</name>
    <dbReference type="NCBI Taxonomy" id="1220924"/>
    <lineage>
        <taxon>Eukaryota</taxon>
        <taxon>Fungi</taxon>
        <taxon>Dikarya</taxon>
        <taxon>Ascomycota</taxon>
        <taxon>Pezizomycotina</taxon>
        <taxon>Eurotiomycetes</taxon>
        <taxon>Chaetothyriomycetidae</taxon>
        <taxon>Chaetothyriales</taxon>
        <taxon>Cyphellophoraceae</taxon>
        <taxon>Cyphellophora</taxon>
    </lineage>
</organism>
<evidence type="ECO:0000256" key="3">
    <source>
        <dbReference type="ARBA" id="ARBA00022723"/>
    </source>
</evidence>
<dbReference type="RefSeq" id="XP_008721044.1">
    <property type="nucleotide sequence ID" value="XM_008722822.1"/>
</dbReference>
<dbReference type="InterPro" id="IPR000262">
    <property type="entry name" value="FMN-dep_DH"/>
</dbReference>
<dbReference type="OrthoDB" id="1925334at2759"/>
<dbReference type="Pfam" id="PF00173">
    <property type="entry name" value="Cyt-b5"/>
    <property type="match status" value="1"/>
</dbReference>
<dbReference type="eggNOG" id="KOG0537">
    <property type="taxonomic scope" value="Eukaryota"/>
</dbReference>